<gene>
    <name evidence="1" type="ORF">B7463_g5173</name>
</gene>
<evidence type="ECO:0000313" key="1">
    <source>
        <dbReference type="EMBL" id="RFU31156.1"/>
    </source>
</evidence>
<evidence type="ECO:0000313" key="2">
    <source>
        <dbReference type="Proteomes" id="UP000258309"/>
    </source>
</evidence>
<comment type="caution">
    <text evidence="1">The sequence shown here is derived from an EMBL/GenBank/DDBJ whole genome shotgun (WGS) entry which is preliminary data.</text>
</comment>
<name>A0A3E2HCL9_SCYLI</name>
<protein>
    <submittedName>
        <fullName evidence="1">Uncharacterized protein</fullName>
    </submittedName>
</protein>
<dbReference type="EMBL" id="NCSJ02000082">
    <property type="protein sequence ID" value="RFU31156.1"/>
    <property type="molecule type" value="Genomic_DNA"/>
</dbReference>
<proteinExistence type="predicted"/>
<dbReference type="Proteomes" id="UP000258309">
    <property type="component" value="Unassembled WGS sequence"/>
</dbReference>
<feature type="non-terminal residue" evidence="1">
    <location>
        <position position="236"/>
    </location>
</feature>
<organism evidence="1 2">
    <name type="scientific">Scytalidium lignicola</name>
    <name type="common">Hyphomycete</name>
    <dbReference type="NCBI Taxonomy" id="5539"/>
    <lineage>
        <taxon>Eukaryota</taxon>
        <taxon>Fungi</taxon>
        <taxon>Dikarya</taxon>
        <taxon>Ascomycota</taxon>
        <taxon>Pezizomycotina</taxon>
        <taxon>Leotiomycetes</taxon>
        <taxon>Leotiomycetes incertae sedis</taxon>
        <taxon>Scytalidium</taxon>
    </lineage>
</organism>
<dbReference type="OrthoDB" id="4932428at2759"/>
<accession>A0A3E2HCL9</accession>
<sequence length="236" mass="26995">MVKNLSGVNHDLANAEKVALVTSCCSEAFPGSTQERDYASKTHWLARPTPSVLNSFRQDVFTTSETLEPIVRELEKIAYNPNSLNTHRINTLTELCRIERVAAAASQEDQLAFQGPMTSAWTYYVTSNNFLNELRGLTRNYPFSNDCLNDAKWRVSNDPESNRSWNYAWLILVKMRDDQMIQQYATSEASKPEMWGGRNPELEEAAQLAACFAWEWNEAIEQMLRHWETPPTTTGY</sequence>
<reference evidence="1 2" key="1">
    <citation type="submission" date="2018-05" db="EMBL/GenBank/DDBJ databases">
        <title>Draft genome sequence of Scytalidium lignicola DSM 105466, a ubiquitous saprotrophic fungus.</title>
        <authorList>
            <person name="Buettner E."/>
            <person name="Gebauer A.M."/>
            <person name="Hofrichter M."/>
            <person name="Liers C."/>
            <person name="Kellner H."/>
        </authorList>
    </citation>
    <scope>NUCLEOTIDE SEQUENCE [LARGE SCALE GENOMIC DNA]</scope>
    <source>
        <strain evidence="1 2">DSM 105466</strain>
    </source>
</reference>
<keyword evidence="2" id="KW-1185">Reference proteome</keyword>
<dbReference type="AlphaFoldDB" id="A0A3E2HCL9"/>
<feature type="non-terminal residue" evidence="1">
    <location>
        <position position="1"/>
    </location>
</feature>
<dbReference type="OMA" id="WEWNEAI"/>